<dbReference type="RefSeq" id="WP_394828899.1">
    <property type="nucleotide sequence ID" value="NZ_CP089984.1"/>
</dbReference>
<dbReference type="EMBL" id="CP089984">
    <property type="protein sequence ID" value="WXB19275.1"/>
    <property type="molecule type" value="Genomic_DNA"/>
</dbReference>
<sequence length="97" mass="11089">MDPAADEELIDAAVYYETQKAGLGADFLRAIRERLAALRTDSMESSRPPGVSPELPVRRVFVRRFPYVIVFVETFDEVRVIAIAHSHRKPGYWAKRL</sequence>
<proteinExistence type="predicted"/>
<keyword evidence="1" id="KW-1277">Toxin-antitoxin system</keyword>
<evidence type="ECO:0000313" key="3">
    <source>
        <dbReference type="Proteomes" id="UP001370348"/>
    </source>
</evidence>
<dbReference type="Pfam" id="PF05016">
    <property type="entry name" value="ParE_toxin"/>
    <property type="match status" value="1"/>
</dbReference>
<protein>
    <submittedName>
        <fullName evidence="2">Type II toxin-antitoxin system RelE/ParE family toxin</fullName>
    </submittedName>
</protein>
<dbReference type="Proteomes" id="UP001370348">
    <property type="component" value="Chromosome"/>
</dbReference>
<dbReference type="Gene3D" id="3.30.2310.20">
    <property type="entry name" value="RelE-like"/>
    <property type="match status" value="1"/>
</dbReference>
<evidence type="ECO:0000313" key="2">
    <source>
        <dbReference type="EMBL" id="WXB19275.1"/>
    </source>
</evidence>
<reference evidence="2 3" key="1">
    <citation type="submission" date="2021-12" db="EMBL/GenBank/DDBJ databases">
        <title>Discovery of the Pendulisporaceae a myxobacterial family with distinct sporulation behavior and unique specialized metabolism.</title>
        <authorList>
            <person name="Garcia R."/>
            <person name="Popoff A."/>
            <person name="Bader C.D."/>
            <person name="Loehr J."/>
            <person name="Walesch S."/>
            <person name="Walt C."/>
            <person name="Boldt J."/>
            <person name="Bunk B."/>
            <person name="Haeckl F.J.F.P.J."/>
            <person name="Gunesch A.P."/>
            <person name="Birkelbach J."/>
            <person name="Nuebel U."/>
            <person name="Pietschmann T."/>
            <person name="Bach T."/>
            <person name="Mueller R."/>
        </authorList>
    </citation>
    <scope>NUCLEOTIDE SEQUENCE [LARGE SCALE GENOMIC DNA]</scope>
    <source>
        <strain evidence="2 3">MSr11954</strain>
    </source>
</reference>
<dbReference type="InterPro" id="IPR007712">
    <property type="entry name" value="RelE/ParE_toxin"/>
</dbReference>
<dbReference type="InterPro" id="IPR035093">
    <property type="entry name" value="RelE/ParE_toxin_dom_sf"/>
</dbReference>
<accession>A0ABZ2M9T0</accession>
<keyword evidence="3" id="KW-1185">Reference proteome</keyword>
<organism evidence="2 3">
    <name type="scientific">Pendulispora albinea</name>
    <dbReference type="NCBI Taxonomy" id="2741071"/>
    <lineage>
        <taxon>Bacteria</taxon>
        <taxon>Pseudomonadati</taxon>
        <taxon>Myxococcota</taxon>
        <taxon>Myxococcia</taxon>
        <taxon>Myxococcales</taxon>
        <taxon>Sorangiineae</taxon>
        <taxon>Pendulisporaceae</taxon>
        <taxon>Pendulispora</taxon>
    </lineage>
</organism>
<gene>
    <name evidence="2" type="ORF">LZC94_18830</name>
</gene>
<name>A0ABZ2M9T0_9BACT</name>
<evidence type="ECO:0000256" key="1">
    <source>
        <dbReference type="ARBA" id="ARBA00022649"/>
    </source>
</evidence>